<feature type="domain" description="Trichohyalin-plectin-homology" evidence="3">
    <location>
        <begin position="145"/>
        <end position="483"/>
    </location>
</feature>
<dbReference type="GeneID" id="106544263"/>
<dbReference type="KEGG" id="tsr:106544263"/>
<evidence type="ECO:0000256" key="2">
    <source>
        <dbReference type="SAM" id="Coils"/>
    </source>
</evidence>
<protein>
    <submittedName>
        <fullName evidence="5">Coiled-coil domain-containing protein 173 isoform X1</fullName>
    </submittedName>
</protein>
<feature type="coiled-coil region" evidence="2">
    <location>
        <begin position="301"/>
        <end position="372"/>
    </location>
</feature>
<evidence type="ECO:0000313" key="5">
    <source>
        <dbReference type="RefSeq" id="XP_013915971.1"/>
    </source>
</evidence>
<sequence>MGAMLRPEVRFGRRKGQMREVTPNDEDDVMEGLFLPVGVDLHQITILPKTEWQRIQDSLTARARETEQILAEKKARKDLHLKSQALVNNWTHTIAGMSQQKLKAKKVRQKIEEEEKRKADLEEAKYQAQMRKEKIEEAKLKQYYETDRVKSFHRALLYSEVLKERDAQIEFKKQHKNLYKSKNEAIERERLKAVQLQEEKDKLQHMKRVQTAKDQLAQIKEHEHLANISKLEEKKEMEELQKLTKLYYLEMQEKEQSQREEKVKRRQAHLAYVADQVTLRAIEKQKQEEEDERIQTHFKAKQAMDKLKKTKEEELRRLMEEQRERITNRLLARSKKKMGDEDERVAREIAEKEEEQAKEEQAKEEKLQADLKSIAAHRINVIKKKEEKEKEEKLEDQKILIGLMEADRIYQELEKDKIHRNYCANLKLQEAHVAQIADKIARGENEKQQDDEYVRQQELIALCTEQEFQKYANKVIDQQSKTTQNLYPLLKRLHESIRTSSGPVYSEDQYCGEKRSIQPPYTGETAQEMKLLNEQKYDDTKTRLGFTW</sequence>
<evidence type="ECO:0000256" key="1">
    <source>
        <dbReference type="ARBA" id="ARBA00023054"/>
    </source>
</evidence>
<reference evidence="5" key="1">
    <citation type="submission" date="2025-08" db="UniProtKB">
        <authorList>
            <consortium name="RefSeq"/>
        </authorList>
    </citation>
    <scope>IDENTIFICATION</scope>
    <source>
        <tissue evidence="5">Skeletal muscle</tissue>
    </source>
</reference>
<dbReference type="CTD" id="129881"/>
<dbReference type="Pfam" id="PF13868">
    <property type="entry name" value="TPH"/>
    <property type="match status" value="1"/>
</dbReference>
<feature type="coiled-coil region" evidence="2">
    <location>
        <begin position="94"/>
        <end position="141"/>
    </location>
</feature>
<dbReference type="Proteomes" id="UP000504617">
    <property type="component" value="Unplaced"/>
</dbReference>
<gene>
    <name evidence="5" type="primary">CCDC173</name>
</gene>
<dbReference type="InterPro" id="IPR043597">
    <property type="entry name" value="TPH_dom"/>
</dbReference>
<dbReference type="OrthoDB" id="331765at2759"/>
<dbReference type="PANTHER" id="PTHR28663">
    <property type="entry name" value="COILED-COIL DOMAIN-CONTAINING PROTEIN 173"/>
    <property type="match status" value="1"/>
</dbReference>
<evidence type="ECO:0000259" key="3">
    <source>
        <dbReference type="Pfam" id="PF13868"/>
    </source>
</evidence>
<accession>A0A6I9XQ99</accession>
<dbReference type="GO" id="GO:0005879">
    <property type="term" value="C:axonemal microtubule"/>
    <property type="evidence" value="ECO:0007669"/>
    <property type="project" value="TreeGrafter"/>
</dbReference>
<evidence type="ECO:0000313" key="4">
    <source>
        <dbReference type="Proteomes" id="UP000504617"/>
    </source>
</evidence>
<dbReference type="AlphaFoldDB" id="A0A6I9XQ99"/>
<dbReference type="PANTHER" id="PTHR28663:SF1">
    <property type="entry name" value="CILIA- AND FLAGELLA- ASSOCIATED PROTEIN 210"/>
    <property type="match status" value="1"/>
</dbReference>
<keyword evidence="1 2" id="KW-0175">Coiled coil</keyword>
<feature type="coiled-coil region" evidence="2">
    <location>
        <begin position="179"/>
        <end position="213"/>
    </location>
</feature>
<dbReference type="InterPro" id="IPR039986">
    <property type="entry name" value="CFAP210"/>
</dbReference>
<dbReference type="RefSeq" id="XP_013915971.1">
    <property type="nucleotide sequence ID" value="XM_014060496.1"/>
</dbReference>
<keyword evidence="4" id="KW-1185">Reference proteome</keyword>
<proteinExistence type="predicted"/>
<name>A0A6I9XQ99_9SAUR</name>
<organism evidence="4 5">
    <name type="scientific">Thamnophis sirtalis</name>
    <dbReference type="NCBI Taxonomy" id="35019"/>
    <lineage>
        <taxon>Eukaryota</taxon>
        <taxon>Metazoa</taxon>
        <taxon>Chordata</taxon>
        <taxon>Craniata</taxon>
        <taxon>Vertebrata</taxon>
        <taxon>Euteleostomi</taxon>
        <taxon>Lepidosauria</taxon>
        <taxon>Squamata</taxon>
        <taxon>Bifurcata</taxon>
        <taxon>Unidentata</taxon>
        <taxon>Episquamata</taxon>
        <taxon>Toxicofera</taxon>
        <taxon>Serpentes</taxon>
        <taxon>Colubroidea</taxon>
        <taxon>Colubridae</taxon>
        <taxon>Natricinae</taxon>
        <taxon>Thamnophis</taxon>
    </lineage>
</organism>